<feature type="region of interest" description="Disordered" evidence="1">
    <location>
        <begin position="1"/>
        <end position="34"/>
    </location>
</feature>
<accession>A0A1D6FLI8</accession>
<evidence type="ECO:0000256" key="1">
    <source>
        <dbReference type="SAM" id="MobiDB-lite"/>
    </source>
</evidence>
<feature type="region of interest" description="Disordered" evidence="1">
    <location>
        <begin position="95"/>
        <end position="118"/>
    </location>
</feature>
<feature type="region of interest" description="Disordered" evidence="1">
    <location>
        <begin position="316"/>
        <end position="339"/>
    </location>
</feature>
<sequence>MDAGREAEPRNAAEKKKLDEEKRPSQGVHPSRIPPKLSFGSLVPGWVVYKHSTVLYCYLENRCLHDLASSSPKVLWMQTSIVCIGSRDSSRLKKKKNFSAASVQHPSRNSERMPGSIHISATQPPVITPLFLQVTVGNREYSGNIEQDALSFPVTSLRESMVIMLYSADGALISKSELKTKEIVESGTMDTVFALDSGGEIVLQIQFLLNDDDRKRIQEMRNSAMKMKQQGLLGDGNELNFSERRVHSSMLVLIGDLLDSALSKRLTEKISNIRSKAAERSELQKSMSLDDLQERAVFPGIDADPRVKASRDSLLQGGVRLEDPGGSKQRLSQAEVEALASPVEGERRRLGLDVASGGGRGVVGEAEQEVSDGAGAVDAISTWPPDRPGPGSKKGDSIPESSKSSSAVKTMISSFEGTTTPQGIVSETDSGSRSTQAGKTAIIPVDDHHKASNHRSQHILVETIAPAQLQTIRTPKAAESRSRRRASKQHNELHPRTRRRSQAKQMQMQMQPRDYVERPLNYLVATSSTWIHPHICVTGATKQLKDLLELEHLNFQRTATKGQQGTRERKSDESIAAAAARARSGGFLMINGWLIVQASLGVRAAVVLTVCCGAMFFSSSSR</sequence>
<evidence type="ECO:0000313" key="2">
    <source>
        <dbReference type="EMBL" id="AQK92540.1"/>
    </source>
</evidence>
<feature type="compositionally biased region" description="Polar residues" evidence="1">
    <location>
        <begin position="399"/>
        <end position="437"/>
    </location>
</feature>
<dbReference type="EMBL" id="CM000784">
    <property type="protein sequence ID" value="AQK92540.1"/>
    <property type="molecule type" value="Genomic_DNA"/>
</dbReference>
<proteinExistence type="predicted"/>
<dbReference type="ExpressionAtlas" id="A0A1D6FLI8">
    <property type="expression patterns" value="baseline and differential"/>
</dbReference>
<dbReference type="PANTHER" id="PTHR36810">
    <property type="entry name" value="BNACNNG47150D PROTEIN"/>
    <property type="match status" value="1"/>
</dbReference>
<protein>
    <submittedName>
        <fullName evidence="2">DNA damage-binding protein 1a</fullName>
    </submittedName>
</protein>
<dbReference type="eggNOG" id="ENOG502RZ0K">
    <property type="taxonomic scope" value="Eukaryota"/>
</dbReference>
<dbReference type="AlphaFoldDB" id="A0A1D6FLI8"/>
<reference evidence="2" key="1">
    <citation type="submission" date="2015-12" db="EMBL/GenBank/DDBJ databases">
        <title>Update maize B73 reference genome by single molecule sequencing technologies.</title>
        <authorList>
            <consortium name="Maize Genome Sequencing Project"/>
            <person name="Ware D."/>
        </authorList>
    </citation>
    <scope>NUCLEOTIDE SEQUENCE</scope>
    <source>
        <tissue evidence="2">Seedling</tissue>
    </source>
</reference>
<gene>
    <name evidence="2" type="ORF">ZEAMMB73_Zm00001d009745</name>
</gene>
<dbReference type="PaxDb" id="4577-GRMZM2G128981_P01"/>
<feature type="compositionally biased region" description="Basic and acidic residues" evidence="1">
    <location>
        <begin position="1"/>
        <end position="24"/>
    </location>
</feature>
<feature type="region of interest" description="Disordered" evidence="1">
    <location>
        <begin position="368"/>
        <end position="437"/>
    </location>
</feature>
<name>A0A1D6FLI8_MAIZE</name>
<dbReference type="PANTHER" id="PTHR36810:SF1">
    <property type="entry name" value="OS05G0232200 PROTEIN"/>
    <property type="match status" value="1"/>
</dbReference>
<organism evidence="2">
    <name type="scientific">Zea mays</name>
    <name type="common">Maize</name>
    <dbReference type="NCBI Taxonomy" id="4577"/>
    <lineage>
        <taxon>Eukaryota</taxon>
        <taxon>Viridiplantae</taxon>
        <taxon>Streptophyta</taxon>
        <taxon>Embryophyta</taxon>
        <taxon>Tracheophyta</taxon>
        <taxon>Spermatophyta</taxon>
        <taxon>Magnoliopsida</taxon>
        <taxon>Liliopsida</taxon>
        <taxon>Poales</taxon>
        <taxon>Poaceae</taxon>
        <taxon>PACMAD clade</taxon>
        <taxon>Panicoideae</taxon>
        <taxon>Andropogonodae</taxon>
        <taxon>Andropogoneae</taxon>
        <taxon>Tripsacinae</taxon>
        <taxon>Zea</taxon>
    </lineage>
</organism>
<feature type="region of interest" description="Disordered" evidence="1">
    <location>
        <begin position="474"/>
        <end position="511"/>
    </location>
</feature>